<accession>A0A9X1YFE0</accession>
<dbReference type="GO" id="GO:0031564">
    <property type="term" value="P:transcription antitermination"/>
    <property type="evidence" value="ECO:0007669"/>
    <property type="project" value="UniProtKB-KW"/>
</dbReference>
<dbReference type="InterPro" id="IPR006645">
    <property type="entry name" value="NGN-like_dom"/>
</dbReference>
<dbReference type="InterPro" id="IPR036735">
    <property type="entry name" value="NGN_dom_sf"/>
</dbReference>
<dbReference type="Gene3D" id="3.30.70.940">
    <property type="entry name" value="NusG, N-terminal domain"/>
    <property type="match status" value="1"/>
</dbReference>
<dbReference type="GO" id="GO:0005829">
    <property type="term" value="C:cytosol"/>
    <property type="evidence" value="ECO:0007669"/>
    <property type="project" value="TreeGrafter"/>
</dbReference>
<dbReference type="CDD" id="cd06091">
    <property type="entry name" value="KOW_NusG"/>
    <property type="match status" value="1"/>
</dbReference>
<protein>
    <recommendedName>
        <fullName evidence="4">NusG-like N-terminal domain-containing protein</fullName>
    </recommendedName>
</protein>
<dbReference type="PANTHER" id="PTHR30265">
    <property type="entry name" value="RHO-INTERACTING TRANSCRIPTION TERMINATION FACTOR NUSG"/>
    <property type="match status" value="1"/>
</dbReference>
<dbReference type="InterPro" id="IPR043425">
    <property type="entry name" value="NusG-like"/>
</dbReference>
<evidence type="ECO:0000259" key="4">
    <source>
        <dbReference type="Pfam" id="PF02357"/>
    </source>
</evidence>
<keyword evidence="1" id="KW-0889">Transcription antitermination</keyword>
<comment type="caution">
    <text evidence="5">The sequence shown here is derived from an EMBL/GenBank/DDBJ whole genome shotgun (WGS) entry which is preliminary data.</text>
</comment>
<name>A0A9X1YFE0_9PROT</name>
<sequence length="179" mass="20531">MLEISRLGLRPYCPLVMQQRKLRQPGGKREPRDVIEPLFPRYLFVQFDRHRDRWRALFNLESVDWLMMGAGEVPISVPDRAIAYLRAQGRLGDGVWDDRTAAERHRSEARARQEAHGARVPVTYLPAVEPGQRVKITSGPFADLHGIARMATHRRITLLLDMFGAPQEVQVERSEVQAL</sequence>
<dbReference type="AlphaFoldDB" id="A0A9X1YFE0"/>
<gene>
    <name evidence="5" type="ORF">M0638_25115</name>
</gene>
<dbReference type="InterPro" id="IPR008991">
    <property type="entry name" value="Translation_prot_SH3-like_sf"/>
</dbReference>
<keyword evidence="2" id="KW-0805">Transcription regulation</keyword>
<proteinExistence type="predicted"/>
<evidence type="ECO:0000313" key="5">
    <source>
        <dbReference type="EMBL" id="MCK8787652.1"/>
    </source>
</evidence>
<organism evidence="5 6">
    <name type="scientific">Roseomonas acroporae</name>
    <dbReference type="NCBI Taxonomy" id="2937791"/>
    <lineage>
        <taxon>Bacteria</taxon>
        <taxon>Pseudomonadati</taxon>
        <taxon>Pseudomonadota</taxon>
        <taxon>Alphaproteobacteria</taxon>
        <taxon>Acetobacterales</taxon>
        <taxon>Roseomonadaceae</taxon>
        <taxon>Roseomonas</taxon>
    </lineage>
</organism>
<dbReference type="SUPFAM" id="SSF50104">
    <property type="entry name" value="Translation proteins SH3-like domain"/>
    <property type="match status" value="1"/>
</dbReference>
<feature type="domain" description="NusG-like N-terminal" evidence="4">
    <location>
        <begin position="4"/>
        <end position="84"/>
    </location>
</feature>
<evidence type="ECO:0000313" key="6">
    <source>
        <dbReference type="Proteomes" id="UP001139516"/>
    </source>
</evidence>
<evidence type="ECO:0000256" key="2">
    <source>
        <dbReference type="ARBA" id="ARBA00023015"/>
    </source>
</evidence>
<reference evidence="5" key="1">
    <citation type="submission" date="2022-04" db="EMBL/GenBank/DDBJ databases">
        <title>Roseomonas acroporae sp. nov., isolated from coral Acropora digitifera.</title>
        <authorList>
            <person name="Sun H."/>
        </authorList>
    </citation>
    <scope>NUCLEOTIDE SEQUENCE</scope>
    <source>
        <strain evidence="5">NAR14</strain>
    </source>
</reference>
<dbReference type="GO" id="GO:0006354">
    <property type="term" value="P:DNA-templated transcription elongation"/>
    <property type="evidence" value="ECO:0007669"/>
    <property type="project" value="InterPro"/>
</dbReference>
<dbReference type="Pfam" id="PF02357">
    <property type="entry name" value="NusG"/>
    <property type="match status" value="1"/>
</dbReference>
<dbReference type="PANTHER" id="PTHR30265:SF7">
    <property type="entry name" value="TRANSCRIPTION ANTITERMINATION PROTEIN RFAH"/>
    <property type="match status" value="1"/>
</dbReference>
<dbReference type="Proteomes" id="UP001139516">
    <property type="component" value="Unassembled WGS sequence"/>
</dbReference>
<dbReference type="EMBL" id="JALPRX010000136">
    <property type="protein sequence ID" value="MCK8787652.1"/>
    <property type="molecule type" value="Genomic_DNA"/>
</dbReference>
<evidence type="ECO:0000256" key="3">
    <source>
        <dbReference type="ARBA" id="ARBA00023163"/>
    </source>
</evidence>
<dbReference type="SUPFAM" id="SSF82679">
    <property type="entry name" value="N-utilization substance G protein NusG, N-terminal domain"/>
    <property type="match status" value="1"/>
</dbReference>
<keyword evidence="6" id="KW-1185">Reference proteome</keyword>
<keyword evidence="3" id="KW-0804">Transcription</keyword>
<evidence type="ECO:0000256" key="1">
    <source>
        <dbReference type="ARBA" id="ARBA00022814"/>
    </source>
</evidence>